<name>A0AAD8MMV3_9APIA</name>
<dbReference type="GO" id="GO:0005737">
    <property type="term" value="C:cytoplasm"/>
    <property type="evidence" value="ECO:0007669"/>
    <property type="project" value="TreeGrafter"/>
</dbReference>
<keyword evidence="2" id="KW-0677">Repeat</keyword>
<dbReference type="SUPFAM" id="SSF50978">
    <property type="entry name" value="WD40 repeat-like"/>
    <property type="match status" value="1"/>
</dbReference>
<dbReference type="InterPro" id="IPR015943">
    <property type="entry name" value="WD40/YVTN_repeat-like_dom_sf"/>
</dbReference>
<keyword evidence="5" id="KW-1185">Reference proteome</keyword>
<dbReference type="GO" id="GO:0080008">
    <property type="term" value="C:Cul4-RING E3 ubiquitin ligase complex"/>
    <property type="evidence" value="ECO:0007669"/>
    <property type="project" value="TreeGrafter"/>
</dbReference>
<comment type="caution">
    <text evidence="4">The sequence shown here is derived from an EMBL/GenBank/DDBJ whole genome shotgun (WGS) entry which is preliminary data.</text>
</comment>
<dbReference type="Gene3D" id="2.130.10.10">
    <property type="entry name" value="YVTN repeat-like/Quinoprotein amine dehydrogenase"/>
    <property type="match status" value="1"/>
</dbReference>
<dbReference type="AlphaFoldDB" id="A0AAD8MMV3"/>
<feature type="transmembrane region" description="Helical" evidence="3">
    <location>
        <begin position="48"/>
        <end position="75"/>
    </location>
</feature>
<evidence type="ECO:0000256" key="2">
    <source>
        <dbReference type="ARBA" id="ARBA00022737"/>
    </source>
</evidence>
<evidence type="ECO:0000256" key="1">
    <source>
        <dbReference type="ARBA" id="ARBA00022574"/>
    </source>
</evidence>
<keyword evidence="3" id="KW-0472">Membrane</keyword>
<sequence>MAQRSNEILGGKNPAASSVDLVFLRWISASLIRASVDLGFFRKVFLGLLFQFGGFFEMYLGLLCYVDLVSVFVYARSDDRRVILWDWQCGRIKLVFHTGHNNNVFQAKFMPFSDDISIITCAADGQVRFVVESRLYFISKF</sequence>
<reference evidence="4" key="1">
    <citation type="submission" date="2023-02" db="EMBL/GenBank/DDBJ databases">
        <title>Genome of toxic invasive species Heracleum sosnowskyi carries increased number of genes despite the absence of recent whole-genome duplications.</title>
        <authorList>
            <person name="Schelkunov M."/>
            <person name="Shtratnikova V."/>
            <person name="Makarenko M."/>
            <person name="Klepikova A."/>
            <person name="Omelchenko D."/>
            <person name="Novikova G."/>
            <person name="Obukhova E."/>
            <person name="Bogdanov V."/>
            <person name="Penin A."/>
            <person name="Logacheva M."/>
        </authorList>
    </citation>
    <scope>NUCLEOTIDE SEQUENCE</scope>
    <source>
        <strain evidence="4">Hsosn_3</strain>
        <tissue evidence="4">Leaf</tissue>
    </source>
</reference>
<keyword evidence="3" id="KW-1133">Transmembrane helix</keyword>
<accession>A0AAD8MMV3</accession>
<dbReference type="Proteomes" id="UP001237642">
    <property type="component" value="Unassembled WGS sequence"/>
</dbReference>
<reference evidence="4" key="2">
    <citation type="submission" date="2023-05" db="EMBL/GenBank/DDBJ databases">
        <authorList>
            <person name="Schelkunov M.I."/>
        </authorList>
    </citation>
    <scope>NUCLEOTIDE SEQUENCE</scope>
    <source>
        <strain evidence="4">Hsosn_3</strain>
        <tissue evidence="4">Leaf</tissue>
    </source>
</reference>
<proteinExistence type="predicted"/>
<keyword evidence="3" id="KW-0812">Transmembrane</keyword>
<keyword evidence="1" id="KW-0853">WD repeat</keyword>
<dbReference type="InterPro" id="IPR036322">
    <property type="entry name" value="WD40_repeat_dom_sf"/>
</dbReference>
<evidence type="ECO:0000313" key="5">
    <source>
        <dbReference type="Proteomes" id="UP001237642"/>
    </source>
</evidence>
<evidence type="ECO:0000313" key="4">
    <source>
        <dbReference type="EMBL" id="KAK1379021.1"/>
    </source>
</evidence>
<dbReference type="EMBL" id="JAUIZM010000006">
    <property type="protein sequence ID" value="KAK1379021.1"/>
    <property type="molecule type" value="Genomic_DNA"/>
</dbReference>
<dbReference type="PANTHER" id="PTHR15574">
    <property type="entry name" value="WD REPEAT DOMAIN-CONTAINING FAMILY"/>
    <property type="match status" value="1"/>
</dbReference>
<organism evidence="4 5">
    <name type="scientific">Heracleum sosnowskyi</name>
    <dbReference type="NCBI Taxonomy" id="360622"/>
    <lineage>
        <taxon>Eukaryota</taxon>
        <taxon>Viridiplantae</taxon>
        <taxon>Streptophyta</taxon>
        <taxon>Embryophyta</taxon>
        <taxon>Tracheophyta</taxon>
        <taxon>Spermatophyta</taxon>
        <taxon>Magnoliopsida</taxon>
        <taxon>eudicotyledons</taxon>
        <taxon>Gunneridae</taxon>
        <taxon>Pentapetalae</taxon>
        <taxon>asterids</taxon>
        <taxon>campanulids</taxon>
        <taxon>Apiales</taxon>
        <taxon>Apiaceae</taxon>
        <taxon>Apioideae</taxon>
        <taxon>apioid superclade</taxon>
        <taxon>Tordylieae</taxon>
        <taxon>Tordyliinae</taxon>
        <taxon>Heracleum</taxon>
    </lineage>
</organism>
<gene>
    <name evidence="4" type="ORF">POM88_025765</name>
</gene>
<protein>
    <submittedName>
        <fullName evidence="4">Uncharacterized protein</fullName>
    </submittedName>
</protein>
<evidence type="ECO:0000256" key="3">
    <source>
        <dbReference type="SAM" id="Phobius"/>
    </source>
</evidence>
<dbReference type="PANTHER" id="PTHR15574:SF21">
    <property type="entry name" value="DDB1- AND CUL4-ASSOCIATED FACTOR 8"/>
    <property type="match status" value="1"/>
</dbReference>
<dbReference type="InterPro" id="IPR045151">
    <property type="entry name" value="DCAF8"/>
</dbReference>